<sequence>MASVVRSWMHQGGEITGFDQVARPYLLQYAGAKEFNSSEEVTDALQNVILQHADIRTFIQHYEVDVDVDVQGIICKTGSQTPLVRFACLLSASIDLNQPYKLSPEESKSLNWLPVVHARQDIVNKCKWTWDDRKAKLDRASMACQTTFGHLDEGALSKHHHHLQEKLELFQDWTMEAKQKYNKAENLEWYQNEQPMINLECQLAGKLVDTKVMGALEHKGCMPPQHLTVIDATLSMPGATLEAEYQR</sequence>
<dbReference type="OrthoDB" id="3544487at2759"/>
<protein>
    <submittedName>
        <fullName evidence="1">Uncharacterized protein</fullName>
    </submittedName>
</protein>
<evidence type="ECO:0000313" key="2">
    <source>
        <dbReference type="Proteomes" id="UP000184300"/>
    </source>
</evidence>
<gene>
    <name evidence="1" type="ORF">ASPGLDRAFT_38125</name>
</gene>
<dbReference type="VEuPathDB" id="FungiDB:ASPGLDRAFT_38125"/>
<dbReference type="GeneID" id="34461168"/>
<dbReference type="STRING" id="1160497.A0A1L9VBW8"/>
<dbReference type="PANTHER" id="PTHR37535:SF2">
    <property type="entry name" value="FINGER DOMAIN PROTEIN, PUTATIVE (AFU_ORTHOLOGUE AFUA_6G09300)-RELATED"/>
    <property type="match status" value="1"/>
</dbReference>
<evidence type="ECO:0000313" key="1">
    <source>
        <dbReference type="EMBL" id="OJJ81342.1"/>
    </source>
</evidence>
<keyword evidence="2" id="KW-1185">Reference proteome</keyword>
<dbReference type="AlphaFoldDB" id="A0A1L9VBW8"/>
<accession>A0A1L9VBW8</accession>
<dbReference type="PANTHER" id="PTHR37535">
    <property type="entry name" value="FLUG DOMAIN PROTEIN"/>
    <property type="match status" value="1"/>
</dbReference>
<reference evidence="2" key="1">
    <citation type="journal article" date="2017" name="Genome Biol.">
        <title>Comparative genomics reveals high biological diversity and specific adaptations in the industrially and medically important fungal genus Aspergillus.</title>
        <authorList>
            <person name="de Vries R.P."/>
            <person name="Riley R."/>
            <person name="Wiebenga A."/>
            <person name="Aguilar-Osorio G."/>
            <person name="Amillis S."/>
            <person name="Uchima C.A."/>
            <person name="Anderluh G."/>
            <person name="Asadollahi M."/>
            <person name="Askin M."/>
            <person name="Barry K."/>
            <person name="Battaglia E."/>
            <person name="Bayram O."/>
            <person name="Benocci T."/>
            <person name="Braus-Stromeyer S.A."/>
            <person name="Caldana C."/>
            <person name="Canovas D."/>
            <person name="Cerqueira G.C."/>
            <person name="Chen F."/>
            <person name="Chen W."/>
            <person name="Choi C."/>
            <person name="Clum A."/>
            <person name="Dos Santos R.A."/>
            <person name="Damasio A.R."/>
            <person name="Diallinas G."/>
            <person name="Emri T."/>
            <person name="Fekete E."/>
            <person name="Flipphi M."/>
            <person name="Freyberg S."/>
            <person name="Gallo A."/>
            <person name="Gournas C."/>
            <person name="Habgood R."/>
            <person name="Hainaut M."/>
            <person name="Harispe M.L."/>
            <person name="Henrissat B."/>
            <person name="Hilden K.S."/>
            <person name="Hope R."/>
            <person name="Hossain A."/>
            <person name="Karabika E."/>
            <person name="Karaffa L."/>
            <person name="Karanyi Z."/>
            <person name="Krasevec N."/>
            <person name="Kuo A."/>
            <person name="Kusch H."/>
            <person name="LaButti K."/>
            <person name="Lagendijk E.L."/>
            <person name="Lapidus A."/>
            <person name="Levasseur A."/>
            <person name="Lindquist E."/>
            <person name="Lipzen A."/>
            <person name="Logrieco A.F."/>
            <person name="MacCabe A."/>
            <person name="Maekelae M.R."/>
            <person name="Malavazi I."/>
            <person name="Melin P."/>
            <person name="Meyer V."/>
            <person name="Mielnichuk N."/>
            <person name="Miskei M."/>
            <person name="Molnar A.P."/>
            <person name="Mule G."/>
            <person name="Ngan C.Y."/>
            <person name="Orejas M."/>
            <person name="Orosz E."/>
            <person name="Ouedraogo J.P."/>
            <person name="Overkamp K.M."/>
            <person name="Park H.-S."/>
            <person name="Perrone G."/>
            <person name="Piumi F."/>
            <person name="Punt P.J."/>
            <person name="Ram A.F."/>
            <person name="Ramon A."/>
            <person name="Rauscher S."/>
            <person name="Record E."/>
            <person name="Riano-Pachon D.M."/>
            <person name="Robert V."/>
            <person name="Roehrig J."/>
            <person name="Ruller R."/>
            <person name="Salamov A."/>
            <person name="Salih N.S."/>
            <person name="Samson R.A."/>
            <person name="Sandor E."/>
            <person name="Sanguinetti M."/>
            <person name="Schuetze T."/>
            <person name="Sepcic K."/>
            <person name="Shelest E."/>
            <person name="Sherlock G."/>
            <person name="Sophianopoulou V."/>
            <person name="Squina F.M."/>
            <person name="Sun H."/>
            <person name="Susca A."/>
            <person name="Todd R.B."/>
            <person name="Tsang A."/>
            <person name="Unkles S.E."/>
            <person name="van de Wiele N."/>
            <person name="van Rossen-Uffink D."/>
            <person name="Oliveira J.V."/>
            <person name="Vesth T.C."/>
            <person name="Visser J."/>
            <person name="Yu J.-H."/>
            <person name="Zhou M."/>
            <person name="Andersen M.R."/>
            <person name="Archer D.B."/>
            <person name="Baker S.E."/>
            <person name="Benoit I."/>
            <person name="Brakhage A.A."/>
            <person name="Braus G.H."/>
            <person name="Fischer R."/>
            <person name="Frisvad J.C."/>
            <person name="Goldman G.H."/>
            <person name="Houbraken J."/>
            <person name="Oakley B."/>
            <person name="Pocsi I."/>
            <person name="Scazzocchio C."/>
            <person name="Seiboth B."/>
            <person name="vanKuyk P.A."/>
            <person name="Wortman J."/>
            <person name="Dyer P.S."/>
            <person name="Grigoriev I.V."/>
        </authorList>
    </citation>
    <scope>NUCLEOTIDE SEQUENCE [LARGE SCALE GENOMIC DNA]</scope>
    <source>
        <strain evidence="2">CBS 516.65</strain>
    </source>
</reference>
<organism evidence="1 2">
    <name type="scientific">Aspergillus glaucus CBS 516.65</name>
    <dbReference type="NCBI Taxonomy" id="1160497"/>
    <lineage>
        <taxon>Eukaryota</taxon>
        <taxon>Fungi</taxon>
        <taxon>Dikarya</taxon>
        <taxon>Ascomycota</taxon>
        <taxon>Pezizomycotina</taxon>
        <taxon>Eurotiomycetes</taxon>
        <taxon>Eurotiomycetidae</taxon>
        <taxon>Eurotiales</taxon>
        <taxon>Aspergillaceae</taxon>
        <taxon>Aspergillus</taxon>
        <taxon>Aspergillus subgen. Aspergillus</taxon>
    </lineage>
</organism>
<dbReference type="RefSeq" id="XP_022398040.1">
    <property type="nucleotide sequence ID" value="XM_022544907.1"/>
</dbReference>
<dbReference type="Proteomes" id="UP000184300">
    <property type="component" value="Unassembled WGS sequence"/>
</dbReference>
<name>A0A1L9VBW8_ASPGL</name>
<dbReference type="EMBL" id="KV878906">
    <property type="protein sequence ID" value="OJJ81342.1"/>
    <property type="molecule type" value="Genomic_DNA"/>
</dbReference>
<dbReference type="Pfam" id="PF11917">
    <property type="entry name" value="DUF3435"/>
    <property type="match status" value="1"/>
</dbReference>
<dbReference type="InterPro" id="IPR021842">
    <property type="entry name" value="DUF3435"/>
</dbReference>
<proteinExistence type="predicted"/>